<feature type="chain" id="PRO_5003264801" description="SET domain-containing protein" evidence="1">
    <location>
        <begin position="22"/>
        <end position="864"/>
    </location>
</feature>
<dbReference type="eggNOG" id="ENOG502S886">
    <property type="taxonomic scope" value="Eukaryota"/>
</dbReference>
<dbReference type="CDD" id="cd10527">
    <property type="entry name" value="SET_LSMT"/>
    <property type="match status" value="2"/>
</dbReference>
<evidence type="ECO:0000313" key="3">
    <source>
        <dbReference type="Proteomes" id="UP000002729"/>
    </source>
</evidence>
<dbReference type="SUPFAM" id="SSF82199">
    <property type="entry name" value="SET domain"/>
    <property type="match status" value="2"/>
</dbReference>
<dbReference type="Proteomes" id="UP000002729">
    <property type="component" value="Unassembled WGS sequence"/>
</dbReference>
<dbReference type="GeneID" id="20228845"/>
<dbReference type="OrthoDB" id="441812at2759"/>
<dbReference type="InParanoid" id="F0YN91"/>
<dbReference type="InterPro" id="IPR050600">
    <property type="entry name" value="SETD3_SETD6_MTase"/>
</dbReference>
<gene>
    <name evidence="2" type="ORF">AURANDRAFT_72722</name>
</gene>
<evidence type="ECO:0000256" key="1">
    <source>
        <dbReference type="SAM" id="SignalP"/>
    </source>
</evidence>
<organism evidence="3">
    <name type="scientific">Aureococcus anophagefferens</name>
    <name type="common">Harmful bloom alga</name>
    <dbReference type="NCBI Taxonomy" id="44056"/>
    <lineage>
        <taxon>Eukaryota</taxon>
        <taxon>Sar</taxon>
        <taxon>Stramenopiles</taxon>
        <taxon>Ochrophyta</taxon>
        <taxon>Pelagophyceae</taxon>
        <taxon>Pelagomonadales</taxon>
        <taxon>Pelagomonadaceae</taxon>
        <taxon>Aureococcus</taxon>
    </lineage>
</organism>
<keyword evidence="3" id="KW-1185">Reference proteome</keyword>
<dbReference type="KEGG" id="aaf:AURANDRAFT_72722"/>
<dbReference type="AlphaFoldDB" id="F0YN91"/>
<dbReference type="EMBL" id="GL833172">
    <property type="protein sequence ID" value="EGB03405.1"/>
    <property type="molecule type" value="Genomic_DNA"/>
</dbReference>
<dbReference type="RefSeq" id="XP_009041876.1">
    <property type="nucleotide sequence ID" value="XM_009043628.1"/>
</dbReference>
<protein>
    <recommendedName>
        <fullName evidence="4">SET domain-containing protein</fullName>
    </recommendedName>
</protein>
<name>F0YN91_AURAN</name>
<dbReference type="GO" id="GO:0016279">
    <property type="term" value="F:protein-lysine N-methyltransferase activity"/>
    <property type="evidence" value="ECO:0007669"/>
    <property type="project" value="TreeGrafter"/>
</dbReference>
<dbReference type="PANTHER" id="PTHR13271:SF151">
    <property type="entry name" value="SET DOMAIN-CONTAINING PROTEIN 4"/>
    <property type="match status" value="1"/>
</dbReference>
<proteinExistence type="predicted"/>
<dbReference type="Gene3D" id="3.90.1410.10">
    <property type="entry name" value="set domain protein methyltransferase, domain 1"/>
    <property type="match status" value="2"/>
</dbReference>
<accession>F0YN91</accession>
<evidence type="ECO:0008006" key="4">
    <source>
        <dbReference type="Google" id="ProtNLM"/>
    </source>
</evidence>
<feature type="signal peptide" evidence="1">
    <location>
        <begin position="1"/>
        <end position="21"/>
    </location>
</feature>
<dbReference type="PANTHER" id="PTHR13271">
    <property type="entry name" value="UNCHARACTERIZED PUTATIVE METHYLTRANSFERASE"/>
    <property type="match status" value="1"/>
</dbReference>
<sequence>MLYSALLQHALSWCLLSSCLASEVIDWLRSMGGTAQGLQLADFADMGRGLRCGERVLAESVVLDVPQELFFSGDSGNALASSFGADILLSDSEAIAFQLLVERAKGQQSTWAPYLDILPRSAVLTPKAFSKSGFEALQDSLFVETNLQSHGLTGVSAPGVRGSLNLAVRKACGASEVSNLGACIEAHTSSKAWAWALSIIDSRALTFKGARHLIPVADLVNYKPHPHASTRRFASGDFFLQHHKLTPTSIKTLSDRTCELGAQFFEDYGDNPTTIYVEHHGFVPKEVNPFDCVPVSLPALNHDSNEHANRRIDMLKALGVRSMPPSCFKASLDEIDPNLRYFLWANLRQTAISSLLDVVSNHPLTQTTSMEDDTRTLSNGGLSRDVSLAVQFRRSRKALLSQLVYEAEGVLDANSKPNYQSSMPKEVSVAATWNLVLSQNGTLLHPLGLRVQAFNSWAKSMNWPQLHIQAAVLSSHGGRVGTIATKALYKRDVYIEIPESSCLGIKAARRALGAAALYMDDFQALIFLLLKNVLANVGNDPGTADANENIFAPYLANVCVVGNINLALLPGVDQVVTAALGLKPNKKVDTSLLPPLLWAETAEEARALAIARLQGSALSESVASTRRSYEAVIERVGMESLSKVIPRAEIALSWFAFRWAAQTLDSRAIWWNGQRHLVPMLDLVNAADASEMPRTATVHKTSASLHRAEPTAVTPAAWKFESGDQLLEDYGQPNHVLFLPQPARTGGQYSSTLVLIVHMLIGTSELLINGSPEFDVIKQRLISFGFRRLDYTACVTASSRQLTRVYQFIAIKYGLPHVIPNVDTETYLALLGEVEDRLLWHGMAGHSWTIVLSGQELAMSPQSK</sequence>
<keyword evidence="1" id="KW-0732">Signal</keyword>
<dbReference type="InterPro" id="IPR046341">
    <property type="entry name" value="SET_dom_sf"/>
</dbReference>
<evidence type="ECO:0000313" key="2">
    <source>
        <dbReference type="EMBL" id="EGB03405.1"/>
    </source>
</evidence>
<reference evidence="2 3" key="1">
    <citation type="journal article" date="2011" name="Proc. Natl. Acad. Sci. U.S.A.">
        <title>Niche of harmful alga Aureococcus anophagefferens revealed through ecogenomics.</title>
        <authorList>
            <person name="Gobler C.J."/>
            <person name="Berry D.L."/>
            <person name="Dyhrman S.T."/>
            <person name="Wilhelm S.W."/>
            <person name="Salamov A."/>
            <person name="Lobanov A.V."/>
            <person name="Zhang Y."/>
            <person name="Collier J.L."/>
            <person name="Wurch L.L."/>
            <person name="Kustka A.B."/>
            <person name="Dill B.D."/>
            <person name="Shah M."/>
            <person name="VerBerkmoes N.C."/>
            <person name="Kuo A."/>
            <person name="Terry A."/>
            <person name="Pangilinan J."/>
            <person name="Lindquist E.A."/>
            <person name="Lucas S."/>
            <person name="Paulsen I.T."/>
            <person name="Hattenrath-Lehmann T.K."/>
            <person name="Talmage S.C."/>
            <person name="Walker E.A."/>
            <person name="Koch F."/>
            <person name="Burson A.M."/>
            <person name="Marcoval M.A."/>
            <person name="Tang Y.Z."/>
            <person name="Lecleir G.R."/>
            <person name="Coyne K.J."/>
            <person name="Berg G.M."/>
            <person name="Bertrand E.M."/>
            <person name="Saito M.A."/>
            <person name="Gladyshev V.N."/>
            <person name="Grigoriev I.V."/>
        </authorList>
    </citation>
    <scope>NUCLEOTIDE SEQUENCE [LARGE SCALE GENOMIC DNA]</scope>
    <source>
        <strain evidence="3">CCMP 1984</strain>
    </source>
</reference>